<proteinExistence type="predicted"/>
<accession>A0ABR3KYB0</accession>
<comment type="caution">
    <text evidence="2">The sequence shown here is derived from an EMBL/GenBank/DDBJ whole genome shotgun (WGS) entry which is preliminary data.</text>
</comment>
<keyword evidence="3" id="KW-1185">Reference proteome</keyword>
<organism evidence="2 3">
    <name type="scientific">Trichinella spiralis</name>
    <name type="common">Trichina worm</name>
    <dbReference type="NCBI Taxonomy" id="6334"/>
    <lineage>
        <taxon>Eukaryota</taxon>
        <taxon>Metazoa</taxon>
        <taxon>Ecdysozoa</taxon>
        <taxon>Nematoda</taxon>
        <taxon>Enoplea</taxon>
        <taxon>Dorylaimia</taxon>
        <taxon>Trichinellida</taxon>
        <taxon>Trichinellidae</taxon>
        <taxon>Trichinella</taxon>
    </lineage>
</organism>
<reference evidence="2 3" key="1">
    <citation type="submission" date="2024-07" db="EMBL/GenBank/DDBJ databases">
        <title>Enhanced genomic and transcriptomic resources for Trichinella pseudospiralis and T. spiralis underpin the discovery of pronounced molecular differences between stages and species.</title>
        <authorList>
            <person name="Pasi K.K."/>
            <person name="La Rosa G."/>
            <person name="Gomez-Morales M.A."/>
            <person name="Tosini F."/>
            <person name="Sumanam S."/>
            <person name="Young N.D."/>
            <person name="Chang B.C."/>
            <person name="Robin G.B."/>
        </authorList>
    </citation>
    <scope>NUCLEOTIDE SEQUENCE [LARGE SCALE GENOMIC DNA]</scope>
    <source>
        <strain evidence="2">ISS534</strain>
    </source>
</reference>
<dbReference type="Gene3D" id="2.40.50.90">
    <property type="match status" value="1"/>
</dbReference>
<dbReference type="Pfam" id="PF00565">
    <property type="entry name" value="SNase"/>
    <property type="match status" value="1"/>
</dbReference>
<name>A0ABR3KYB0_TRISP</name>
<dbReference type="Proteomes" id="UP001558632">
    <property type="component" value="Unassembled WGS sequence"/>
</dbReference>
<dbReference type="EMBL" id="JBEUSY010000111">
    <property type="protein sequence ID" value="KAL1245155.1"/>
    <property type="molecule type" value="Genomic_DNA"/>
</dbReference>
<evidence type="ECO:0000259" key="1">
    <source>
        <dbReference type="Pfam" id="PF00565"/>
    </source>
</evidence>
<evidence type="ECO:0000313" key="2">
    <source>
        <dbReference type="EMBL" id="KAL1245155.1"/>
    </source>
</evidence>
<feature type="domain" description="TNase-like" evidence="1">
    <location>
        <begin position="14"/>
        <end position="64"/>
    </location>
</feature>
<dbReference type="InterPro" id="IPR035437">
    <property type="entry name" value="SNase_OB-fold_sf"/>
</dbReference>
<dbReference type="InterPro" id="IPR016071">
    <property type="entry name" value="Staphylococal_nuclease_OB-fold"/>
</dbReference>
<sequence>MEYRLGGVEYVTLLRADQSDIGKSLIRNGYCLVEQRRDRKMQLQLADYLQAQESAKSERLNIWQYGDFTGNEL</sequence>
<gene>
    <name evidence="2" type="ORF">TSPI_01556</name>
</gene>
<protein>
    <submittedName>
        <fullName evidence="2">Staphylococcal nuclease domain-containing protein</fullName>
    </submittedName>
</protein>
<evidence type="ECO:0000313" key="3">
    <source>
        <dbReference type="Proteomes" id="UP001558632"/>
    </source>
</evidence>
<dbReference type="SUPFAM" id="SSF50199">
    <property type="entry name" value="Staphylococcal nuclease"/>
    <property type="match status" value="1"/>
</dbReference>